<gene>
    <name evidence="6" type="ORF">SAMN04489868_10234</name>
</gene>
<dbReference type="Pfam" id="PF01418">
    <property type="entry name" value="HTH_6"/>
    <property type="match status" value="1"/>
</dbReference>
<accession>A0A1I3AVN7</accession>
<evidence type="ECO:0000256" key="2">
    <source>
        <dbReference type="ARBA" id="ARBA00023125"/>
    </source>
</evidence>
<dbReference type="GO" id="GO:1901135">
    <property type="term" value="P:carbohydrate derivative metabolic process"/>
    <property type="evidence" value="ECO:0007669"/>
    <property type="project" value="InterPro"/>
</dbReference>
<evidence type="ECO:0000259" key="4">
    <source>
        <dbReference type="PROSITE" id="PS51071"/>
    </source>
</evidence>
<protein>
    <submittedName>
        <fullName evidence="6">DNA-binding transcriptional regulator, MurR/RpiR family, contains HTH and SIS domains</fullName>
    </submittedName>
</protein>
<name>A0A1I3AVN7_9LACT</name>
<dbReference type="GO" id="GO:0097367">
    <property type="term" value="F:carbohydrate derivative binding"/>
    <property type="evidence" value="ECO:0007669"/>
    <property type="project" value="InterPro"/>
</dbReference>
<organism evidence="6 7">
    <name type="scientific">Pisciglobus halotolerans</name>
    <dbReference type="NCBI Taxonomy" id="745365"/>
    <lineage>
        <taxon>Bacteria</taxon>
        <taxon>Bacillati</taxon>
        <taxon>Bacillota</taxon>
        <taxon>Bacilli</taxon>
        <taxon>Lactobacillales</taxon>
        <taxon>Carnobacteriaceae</taxon>
    </lineage>
</organism>
<dbReference type="EMBL" id="FOQE01000002">
    <property type="protein sequence ID" value="SFH54020.1"/>
    <property type="molecule type" value="Genomic_DNA"/>
</dbReference>
<evidence type="ECO:0000259" key="5">
    <source>
        <dbReference type="PROSITE" id="PS51464"/>
    </source>
</evidence>
<proteinExistence type="predicted"/>
<feature type="domain" description="HTH rpiR-type" evidence="4">
    <location>
        <begin position="3"/>
        <end position="79"/>
    </location>
</feature>
<dbReference type="Gene3D" id="1.10.10.10">
    <property type="entry name" value="Winged helix-like DNA-binding domain superfamily/Winged helix DNA-binding domain"/>
    <property type="match status" value="1"/>
</dbReference>
<dbReference type="GO" id="GO:0003677">
    <property type="term" value="F:DNA binding"/>
    <property type="evidence" value="ECO:0007669"/>
    <property type="project" value="UniProtKB-KW"/>
</dbReference>
<dbReference type="Pfam" id="PF01380">
    <property type="entry name" value="SIS"/>
    <property type="match status" value="1"/>
</dbReference>
<keyword evidence="7" id="KW-1185">Reference proteome</keyword>
<evidence type="ECO:0000313" key="7">
    <source>
        <dbReference type="Proteomes" id="UP000198668"/>
    </source>
</evidence>
<dbReference type="OrthoDB" id="370421at2"/>
<keyword evidence="2 6" id="KW-0238">DNA-binding</keyword>
<dbReference type="Gene3D" id="3.40.50.10490">
    <property type="entry name" value="Glucose-6-phosphate isomerase like protein, domain 1"/>
    <property type="match status" value="1"/>
</dbReference>
<dbReference type="InterPro" id="IPR046348">
    <property type="entry name" value="SIS_dom_sf"/>
</dbReference>
<keyword evidence="1" id="KW-0805">Transcription regulation</keyword>
<dbReference type="PANTHER" id="PTHR30514:SF10">
    <property type="entry name" value="MURR_RPIR FAMILY TRANSCRIPTIONAL REGULATOR"/>
    <property type="match status" value="1"/>
</dbReference>
<dbReference type="SUPFAM" id="SSF46689">
    <property type="entry name" value="Homeodomain-like"/>
    <property type="match status" value="1"/>
</dbReference>
<dbReference type="InterPro" id="IPR035472">
    <property type="entry name" value="RpiR-like_SIS"/>
</dbReference>
<feature type="domain" description="SIS" evidence="5">
    <location>
        <begin position="123"/>
        <end position="264"/>
    </location>
</feature>
<dbReference type="InterPro" id="IPR047640">
    <property type="entry name" value="RpiR-like"/>
</dbReference>
<sequence length="288" mass="31565">MSENILLRIKEKLPSLPQSEKKIAAVILMDPAAVINLNASQLAEKAHSSSAAVIRLCRSLGIKGFVDLRLQLSADSQNIQENVYTDIQPGEDLEQIKKKLLINTGHVFSETNQVLDAESVKKAVNILHHSSVIYAYGLGASYIVAQDFQQKFSRIGKVVICSQDQHFLATSLVVADKDAVFIGFSNSGEKKEVIALLQIAKNTGLKTISLTQPTSNTLAQESDIALKTALSREAALRSGATISLLMQMYALDILFFAYAAHDYEASLKNIEISKAAIQDLYLENEEKK</sequence>
<dbReference type="GO" id="GO:0003700">
    <property type="term" value="F:DNA-binding transcription factor activity"/>
    <property type="evidence" value="ECO:0007669"/>
    <property type="project" value="InterPro"/>
</dbReference>
<dbReference type="InterPro" id="IPR000281">
    <property type="entry name" value="HTH_RpiR"/>
</dbReference>
<dbReference type="SUPFAM" id="SSF53697">
    <property type="entry name" value="SIS domain"/>
    <property type="match status" value="1"/>
</dbReference>
<reference evidence="6 7" key="1">
    <citation type="submission" date="2016-10" db="EMBL/GenBank/DDBJ databases">
        <authorList>
            <person name="de Groot N.N."/>
        </authorList>
    </citation>
    <scope>NUCLEOTIDE SEQUENCE [LARGE SCALE GENOMIC DNA]</scope>
    <source>
        <strain evidence="6 7">DSM 27630</strain>
    </source>
</reference>
<evidence type="ECO:0000313" key="6">
    <source>
        <dbReference type="EMBL" id="SFH54020.1"/>
    </source>
</evidence>
<dbReference type="PROSITE" id="PS51464">
    <property type="entry name" value="SIS"/>
    <property type="match status" value="1"/>
</dbReference>
<dbReference type="CDD" id="cd05013">
    <property type="entry name" value="SIS_RpiR"/>
    <property type="match status" value="1"/>
</dbReference>
<dbReference type="Proteomes" id="UP000198668">
    <property type="component" value="Unassembled WGS sequence"/>
</dbReference>
<evidence type="ECO:0000256" key="1">
    <source>
        <dbReference type="ARBA" id="ARBA00023015"/>
    </source>
</evidence>
<dbReference type="InterPro" id="IPR009057">
    <property type="entry name" value="Homeodomain-like_sf"/>
</dbReference>
<dbReference type="AlphaFoldDB" id="A0A1I3AVN7"/>
<keyword evidence="3" id="KW-0804">Transcription</keyword>
<dbReference type="RefSeq" id="WP_092090815.1">
    <property type="nucleotide sequence ID" value="NZ_FOQE01000002.1"/>
</dbReference>
<dbReference type="PANTHER" id="PTHR30514">
    <property type="entry name" value="GLUCOKINASE"/>
    <property type="match status" value="1"/>
</dbReference>
<dbReference type="InterPro" id="IPR036388">
    <property type="entry name" value="WH-like_DNA-bd_sf"/>
</dbReference>
<evidence type="ECO:0000256" key="3">
    <source>
        <dbReference type="ARBA" id="ARBA00023163"/>
    </source>
</evidence>
<dbReference type="PROSITE" id="PS51071">
    <property type="entry name" value="HTH_RPIR"/>
    <property type="match status" value="1"/>
</dbReference>
<dbReference type="InterPro" id="IPR001347">
    <property type="entry name" value="SIS_dom"/>
</dbReference>